<organism evidence="1 2">
    <name type="scientific">Lentzea jiangxiensis</name>
    <dbReference type="NCBI Taxonomy" id="641025"/>
    <lineage>
        <taxon>Bacteria</taxon>
        <taxon>Bacillati</taxon>
        <taxon>Actinomycetota</taxon>
        <taxon>Actinomycetes</taxon>
        <taxon>Pseudonocardiales</taxon>
        <taxon>Pseudonocardiaceae</taxon>
        <taxon>Lentzea</taxon>
    </lineage>
</organism>
<evidence type="ECO:0000313" key="2">
    <source>
        <dbReference type="Proteomes" id="UP000199691"/>
    </source>
</evidence>
<proteinExistence type="predicted"/>
<evidence type="ECO:0000313" key="1">
    <source>
        <dbReference type="EMBL" id="SDP65390.1"/>
    </source>
</evidence>
<dbReference type="AlphaFoldDB" id="A0A1H0UH34"/>
<keyword evidence="2" id="KW-1185">Reference proteome</keyword>
<dbReference type="EMBL" id="FNIX01000012">
    <property type="protein sequence ID" value="SDP65390.1"/>
    <property type="molecule type" value="Genomic_DNA"/>
</dbReference>
<protein>
    <recommendedName>
        <fullName evidence="3">PknH-like extracellular domain-containing protein</fullName>
    </recommendedName>
</protein>
<name>A0A1H0UH34_9PSEU</name>
<dbReference type="RefSeq" id="WP_090100854.1">
    <property type="nucleotide sequence ID" value="NZ_FNIX01000012.1"/>
</dbReference>
<dbReference type="STRING" id="641025.SAMN05421507_1122"/>
<evidence type="ECO:0008006" key="3">
    <source>
        <dbReference type="Google" id="ProtNLM"/>
    </source>
</evidence>
<gene>
    <name evidence="1" type="ORF">SAMN05421507_1122</name>
</gene>
<dbReference type="OrthoDB" id="3689942at2"/>
<dbReference type="Proteomes" id="UP000199691">
    <property type="component" value="Unassembled WGS sequence"/>
</dbReference>
<reference evidence="2" key="1">
    <citation type="submission" date="2016-10" db="EMBL/GenBank/DDBJ databases">
        <authorList>
            <person name="Varghese N."/>
            <person name="Submissions S."/>
        </authorList>
    </citation>
    <scope>NUCLEOTIDE SEQUENCE [LARGE SCALE GENOMIC DNA]</scope>
    <source>
        <strain evidence="2">CGMCC 4.6609</strain>
    </source>
</reference>
<accession>A0A1H0UH34</accession>
<sequence length="144" mass="15577">MTLVRPDPYKAASATLGMFEEGFLETGGPMSCTARSGKVTAPQKRDKGVGRPEVNVAWTMNTDPSKLVKASDGSAREITVEGRKAVLSKGSLGCTTYIVWDDQIKVDQDNRVDDDDLTQQIRVQTATCDNAEEVAKKIVAKVAQ</sequence>